<dbReference type="Proteomes" id="UP000830326">
    <property type="component" value="Chromosome"/>
</dbReference>
<name>A0ABY4HAQ0_9BACI</name>
<accession>A0ABY4HAQ0</accession>
<keyword evidence="1" id="KW-0472">Membrane</keyword>
<proteinExistence type="predicted"/>
<feature type="transmembrane region" description="Helical" evidence="1">
    <location>
        <begin position="49"/>
        <end position="70"/>
    </location>
</feature>
<evidence type="ECO:0000313" key="2">
    <source>
        <dbReference type="EMBL" id="UOR11025.1"/>
    </source>
</evidence>
<keyword evidence="1" id="KW-1133">Transmembrane helix</keyword>
<gene>
    <name evidence="2" type="ORF">MUO15_15675</name>
</gene>
<feature type="transmembrane region" description="Helical" evidence="1">
    <location>
        <begin position="15"/>
        <end position="37"/>
    </location>
</feature>
<keyword evidence="3" id="KW-1185">Reference proteome</keyword>
<evidence type="ECO:0008006" key="4">
    <source>
        <dbReference type="Google" id="ProtNLM"/>
    </source>
</evidence>
<sequence length="119" mass="13732">MSYEVLHTISNEWGIVLHLMILGFSSIIYWGPLILKCPFQKSRAYLDKLAYFTGTTLLFFIYHQVSFVYYESTPTLGFMIAGLITMLLTLVYLIHQWVQAEKKIDNTSAEGYVRPIKGI</sequence>
<keyword evidence="1" id="KW-0812">Transmembrane</keyword>
<feature type="transmembrane region" description="Helical" evidence="1">
    <location>
        <begin position="76"/>
        <end position="94"/>
    </location>
</feature>
<evidence type="ECO:0000256" key="1">
    <source>
        <dbReference type="SAM" id="Phobius"/>
    </source>
</evidence>
<evidence type="ECO:0000313" key="3">
    <source>
        <dbReference type="Proteomes" id="UP000830326"/>
    </source>
</evidence>
<protein>
    <recommendedName>
        <fullName evidence="4">DUF4870 domain-containing protein</fullName>
    </recommendedName>
</protein>
<dbReference type="EMBL" id="CP095075">
    <property type="protein sequence ID" value="UOR11025.1"/>
    <property type="molecule type" value="Genomic_DNA"/>
</dbReference>
<organism evidence="2 3">
    <name type="scientific">Halobacillus amylolyticus</name>
    <dbReference type="NCBI Taxonomy" id="2932259"/>
    <lineage>
        <taxon>Bacteria</taxon>
        <taxon>Bacillati</taxon>
        <taxon>Bacillota</taxon>
        <taxon>Bacilli</taxon>
        <taxon>Bacillales</taxon>
        <taxon>Bacillaceae</taxon>
        <taxon>Halobacillus</taxon>
    </lineage>
</organism>
<reference evidence="2" key="1">
    <citation type="submission" date="2022-04" db="EMBL/GenBank/DDBJ databases">
        <title>Halobacillus sp. isolated from saltern.</title>
        <authorList>
            <person name="Won M."/>
            <person name="Lee C.-M."/>
            <person name="Woen H.-Y."/>
            <person name="Kwon S.-W."/>
        </authorList>
    </citation>
    <scope>NUCLEOTIDE SEQUENCE</scope>
    <source>
        <strain evidence="2">SSHM10-5</strain>
    </source>
</reference>
<dbReference type="RefSeq" id="WP_245030593.1">
    <property type="nucleotide sequence ID" value="NZ_CP095075.1"/>
</dbReference>